<sequence>MLIRLNLKRWVLVPCLVVKKGGFKMQRQNCRLPYLSPLTPHHAVPQQTDERGIR</sequence>
<proteinExistence type="predicted"/>
<dbReference type="AlphaFoldDB" id="A0A9P6E3G1"/>
<reference evidence="1" key="1">
    <citation type="submission" date="2020-11" db="EMBL/GenBank/DDBJ databases">
        <authorList>
            <consortium name="DOE Joint Genome Institute"/>
            <person name="Ahrendt S."/>
            <person name="Riley R."/>
            <person name="Andreopoulos W."/>
            <person name="Labutti K."/>
            <person name="Pangilinan J."/>
            <person name="Ruiz-Duenas F.J."/>
            <person name="Barrasa J.M."/>
            <person name="Sanchez-Garcia M."/>
            <person name="Camarero S."/>
            <person name="Miyauchi S."/>
            <person name="Serrano A."/>
            <person name="Linde D."/>
            <person name="Babiker R."/>
            <person name="Drula E."/>
            <person name="Ayuso-Fernandez I."/>
            <person name="Pacheco R."/>
            <person name="Padilla G."/>
            <person name="Ferreira P."/>
            <person name="Barriuso J."/>
            <person name="Kellner H."/>
            <person name="Castanera R."/>
            <person name="Alfaro M."/>
            <person name="Ramirez L."/>
            <person name="Pisabarro A.G."/>
            <person name="Kuo A."/>
            <person name="Tritt A."/>
            <person name="Lipzen A."/>
            <person name="He G."/>
            <person name="Yan M."/>
            <person name="Ng V."/>
            <person name="Cullen D."/>
            <person name="Martin F."/>
            <person name="Rosso M.-N."/>
            <person name="Henrissat B."/>
            <person name="Hibbett D."/>
            <person name="Martinez A.T."/>
            <person name="Grigoriev I.V."/>
        </authorList>
    </citation>
    <scope>NUCLEOTIDE SEQUENCE</scope>
    <source>
        <strain evidence="1">CBS 506.95</strain>
    </source>
</reference>
<evidence type="ECO:0000313" key="2">
    <source>
        <dbReference type="Proteomes" id="UP000807306"/>
    </source>
</evidence>
<gene>
    <name evidence="1" type="ORF">CPB83DRAFT_172660</name>
</gene>
<name>A0A9P6E3G1_9AGAR</name>
<protein>
    <submittedName>
        <fullName evidence="1">Uncharacterized protein</fullName>
    </submittedName>
</protein>
<keyword evidence="2" id="KW-1185">Reference proteome</keyword>
<organism evidence="1 2">
    <name type="scientific">Crepidotus variabilis</name>
    <dbReference type="NCBI Taxonomy" id="179855"/>
    <lineage>
        <taxon>Eukaryota</taxon>
        <taxon>Fungi</taxon>
        <taxon>Dikarya</taxon>
        <taxon>Basidiomycota</taxon>
        <taxon>Agaricomycotina</taxon>
        <taxon>Agaricomycetes</taxon>
        <taxon>Agaricomycetidae</taxon>
        <taxon>Agaricales</taxon>
        <taxon>Agaricineae</taxon>
        <taxon>Crepidotaceae</taxon>
        <taxon>Crepidotus</taxon>
    </lineage>
</organism>
<evidence type="ECO:0000313" key="1">
    <source>
        <dbReference type="EMBL" id="KAF9521828.1"/>
    </source>
</evidence>
<accession>A0A9P6E3G1</accession>
<dbReference type="EMBL" id="MU157985">
    <property type="protein sequence ID" value="KAF9521828.1"/>
    <property type="molecule type" value="Genomic_DNA"/>
</dbReference>
<comment type="caution">
    <text evidence="1">The sequence shown here is derived from an EMBL/GenBank/DDBJ whole genome shotgun (WGS) entry which is preliminary data.</text>
</comment>
<dbReference type="Proteomes" id="UP000807306">
    <property type="component" value="Unassembled WGS sequence"/>
</dbReference>